<dbReference type="Gene3D" id="1.20.1250.20">
    <property type="entry name" value="MFS general substrate transporter like domains"/>
    <property type="match status" value="1"/>
</dbReference>
<keyword evidence="5 7" id="KW-1133">Transmembrane helix</keyword>
<dbReference type="AlphaFoldDB" id="A0A1I1RS33"/>
<protein>
    <submittedName>
        <fullName evidence="9">Drug resistance transporter, EmrB/QacA subfamily</fullName>
    </submittedName>
</protein>
<feature type="transmembrane region" description="Helical" evidence="7">
    <location>
        <begin position="335"/>
        <end position="353"/>
    </location>
</feature>
<comment type="subcellular location">
    <subcellularLocation>
        <location evidence="1">Cell membrane</location>
        <topology evidence="1">Multi-pass membrane protein</topology>
    </subcellularLocation>
</comment>
<keyword evidence="2" id="KW-0813">Transport</keyword>
<evidence type="ECO:0000256" key="4">
    <source>
        <dbReference type="ARBA" id="ARBA00022692"/>
    </source>
</evidence>
<dbReference type="InterPro" id="IPR011701">
    <property type="entry name" value="MFS"/>
</dbReference>
<feature type="transmembrane region" description="Helical" evidence="7">
    <location>
        <begin position="107"/>
        <end position="132"/>
    </location>
</feature>
<feature type="transmembrane region" description="Helical" evidence="7">
    <location>
        <begin position="139"/>
        <end position="162"/>
    </location>
</feature>
<dbReference type="PANTHER" id="PTHR42718:SF24">
    <property type="entry name" value="MAJOR FACILITATOR SUPERFAMILY (MFS) PROFILE DOMAIN-CONTAINING PROTEIN"/>
    <property type="match status" value="1"/>
</dbReference>
<feature type="transmembrane region" description="Helical" evidence="7">
    <location>
        <begin position="359"/>
        <end position="385"/>
    </location>
</feature>
<dbReference type="InterPro" id="IPR036259">
    <property type="entry name" value="MFS_trans_sf"/>
</dbReference>
<keyword evidence="3" id="KW-1003">Cell membrane</keyword>
<reference evidence="10" key="1">
    <citation type="submission" date="2016-10" db="EMBL/GenBank/DDBJ databases">
        <authorList>
            <person name="Varghese N."/>
            <person name="Submissions S."/>
        </authorList>
    </citation>
    <scope>NUCLEOTIDE SEQUENCE [LARGE SCALE GENOMIC DNA]</scope>
    <source>
        <strain evidence="10">R-53102</strain>
    </source>
</reference>
<accession>A0A1I1RS33</accession>
<dbReference type="PROSITE" id="PS50850">
    <property type="entry name" value="MFS"/>
    <property type="match status" value="1"/>
</dbReference>
<keyword evidence="4 7" id="KW-0812">Transmembrane</keyword>
<dbReference type="RefSeq" id="WP_090092510.1">
    <property type="nucleotide sequence ID" value="NZ_CBCRVU010000002.1"/>
</dbReference>
<dbReference type="SUPFAM" id="SSF103473">
    <property type="entry name" value="MFS general substrate transporter"/>
    <property type="match status" value="1"/>
</dbReference>
<dbReference type="PANTHER" id="PTHR42718">
    <property type="entry name" value="MAJOR FACILITATOR SUPERFAMILY MULTIDRUG TRANSPORTER MFSC"/>
    <property type="match status" value="1"/>
</dbReference>
<evidence type="ECO:0000313" key="10">
    <source>
        <dbReference type="Proteomes" id="UP000199599"/>
    </source>
</evidence>
<name>A0A1I1RS33_9LACO</name>
<dbReference type="Gene3D" id="1.20.1720.10">
    <property type="entry name" value="Multidrug resistance protein D"/>
    <property type="match status" value="1"/>
</dbReference>
<gene>
    <name evidence="9" type="ORF">SAMN04487792_0530</name>
</gene>
<organism evidence="9 10">
    <name type="scientific">Lactobacillus bombicola</name>
    <dbReference type="NCBI Taxonomy" id="1505723"/>
    <lineage>
        <taxon>Bacteria</taxon>
        <taxon>Bacillati</taxon>
        <taxon>Bacillota</taxon>
        <taxon>Bacilli</taxon>
        <taxon>Lactobacillales</taxon>
        <taxon>Lactobacillaceae</taxon>
        <taxon>Lactobacillus</taxon>
    </lineage>
</organism>
<feature type="transmembrane region" description="Helical" evidence="7">
    <location>
        <begin position="302"/>
        <end position="323"/>
    </location>
</feature>
<dbReference type="NCBIfam" id="TIGR00711">
    <property type="entry name" value="efflux_EmrB"/>
    <property type="match status" value="1"/>
</dbReference>
<evidence type="ECO:0000256" key="5">
    <source>
        <dbReference type="ARBA" id="ARBA00022989"/>
    </source>
</evidence>
<evidence type="ECO:0000256" key="6">
    <source>
        <dbReference type="ARBA" id="ARBA00023136"/>
    </source>
</evidence>
<feature type="transmembrane region" description="Helical" evidence="7">
    <location>
        <begin position="437"/>
        <end position="458"/>
    </location>
</feature>
<dbReference type="PRINTS" id="PR01036">
    <property type="entry name" value="TCRTETB"/>
</dbReference>
<evidence type="ECO:0000259" key="8">
    <source>
        <dbReference type="PROSITE" id="PS50850"/>
    </source>
</evidence>
<dbReference type="GO" id="GO:0005886">
    <property type="term" value="C:plasma membrane"/>
    <property type="evidence" value="ECO:0007669"/>
    <property type="project" value="UniProtKB-SubCell"/>
</dbReference>
<feature type="transmembrane region" description="Helical" evidence="7">
    <location>
        <begin position="202"/>
        <end position="220"/>
    </location>
</feature>
<evidence type="ECO:0000256" key="3">
    <source>
        <dbReference type="ARBA" id="ARBA00022475"/>
    </source>
</evidence>
<sequence length="465" mass="50448">MEQNFKKISKSSRNSMMIVLLFGSFVALLAETFLNNAIPTIMNSLNVSQTTAQWLTTAYLLVVGLMIPISAWIFESFQLKSNYLTMMSIFLIGSLICLTAPNFECLLLGRLIEAVAAGSLMPFTQNVILLLFPKEQRGMAMGITGLVIGFGPAIGPTISGLILKYFSWRMLFLTLSIASLLVMVAAISVVKNITIPKSRATDFVSFVESIIGFGLTLYTLSEVGNTGKVTPILLVLFGLGIVILALFVHRQLNLVQPLLDVRVFKNWQFDLCSLLSTCSNIAMVAVELLLPLYLQTIRAESALTSGLVLMPGAIIMMICNPIAGSLYDKLGVKKISLFGFTMLILGTLPMLFFNAQTNLLNISICYAIRMIGISFTMMNTFTAGINLVKPNLTAHANAAASTLRQIGGSFGTAIAMLIVSLTANSSTNKTVALANGFHAAFILLTCLAFVGIACSLFLPQNKRYY</sequence>
<keyword evidence="6 7" id="KW-0472">Membrane</keyword>
<evidence type="ECO:0000256" key="1">
    <source>
        <dbReference type="ARBA" id="ARBA00004651"/>
    </source>
</evidence>
<dbReference type="STRING" id="1505723.SAMN04487792_0530"/>
<proteinExistence type="predicted"/>
<dbReference type="Pfam" id="PF07690">
    <property type="entry name" value="MFS_1"/>
    <property type="match status" value="1"/>
</dbReference>
<dbReference type="InterPro" id="IPR004638">
    <property type="entry name" value="EmrB-like"/>
</dbReference>
<feature type="transmembrane region" description="Helical" evidence="7">
    <location>
        <begin position="406"/>
        <end position="425"/>
    </location>
</feature>
<feature type="transmembrane region" description="Helical" evidence="7">
    <location>
        <begin position="269"/>
        <end position="290"/>
    </location>
</feature>
<evidence type="ECO:0000256" key="2">
    <source>
        <dbReference type="ARBA" id="ARBA00022448"/>
    </source>
</evidence>
<feature type="transmembrane region" description="Helical" evidence="7">
    <location>
        <begin position="53"/>
        <end position="74"/>
    </location>
</feature>
<evidence type="ECO:0000313" key="9">
    <source>
        <dbReference type="EMBL" id="SFD36902.1"/>
    </source>
</evidence>
<feature type="transmembrane region" description="Helical" evidence="7">
    <location>
        <begin position="81"/>
        <end position="101"/>
    </location>
</feature>
<dbReference type="GO" id="GO:0022857">
    <property type="term" value="F:transmembrane transporter activity"/>
    <property type="evidence" value="ECO:0007669"/>
    <property type="project" value="InterPro"/>
</dbReference>
<feature type="domain" description="Major facilitator superfamily (MFS) profile" evidence="8">
    <location>
        <begin position="16"/>
        <end position="463"/>
    </location>
</feature>
<dbReference type="EMBL" id="FOMN01000002">
    <property type="protein sequence ID" value="SFD36902.1"/>
    <property type="molecule type" value="Genomic_DNA"/>
</dbReference>
<feature type="transmembrane region" description="Helical" evidence="7">
    <location>
        <begin position="232"/>
        <end position="248"/>
    </location>
</feature>
<evidence type="ECO:0000256" key="7">
    <source>
        <dbReference type="SAM" id="Phobius"/>
    </source>
</evidence>
<dbReference type="Proteomes" id="UP000199599">
    <property type="component" value="Unassembled WGS sequence"/>
</dbReference>
<feature type="transmembrane region" description="Helical" evidence="7">
    <location>
        <begin position="168"/>
        <end position="190"/>
    </location>
</feature>
<dbReference type="InterPro" id="IPR020846">
    <property type="entry name" value="MFS_dom"/>
</dbReference>
<dbReference type="CDD" id="cd17503">
    <property type="entry name" value="MFS_LmrB_MDR_like"/>
    <property type="match status" value="1"/>
</dbReference>